<comment type="cofactor">
    <cofactor evidence="1">
        <name>FAD</name>
        <dbReference type="ChEBI" id="CHEBI:57692"/>
    </cofactor>
</comment>
<name>A0A178YRP8_SINSA</name>
<dbReference type="Gene3D" id="3.50.50.60">
    <property type="entry name" value="FAD/NAD(P)-binding domain"/>
    <property type="match status" value="1"/>
</dbReference>
<organism evidence="5 6">
    <name type="scientific">Sinorhizobium saheli</name>
    <dbReference type="NCBI Taxonomy" id="36856"/>
    <lineage>
        <taxon>Bacteria</taxon>
        <taxon>Pseudomonadati</taxon>
        <taxon>Pseudomonadota</taxon>
        <taxon>Alphaproteobacteria</taxon>
        <taxon>Hyphomicrobiales</taxon>
        <taxon>Rhizobiaceae</taxon>
        <taxon>Sinorhizobium/Ensifer group</taxon>
        <taxon>Sinorhizobium</taxon>
    </lineage>
</organism>
<dbReference type="Gene3D" id="3.40.30.120">
    <property type="match status" value="1"/>
</dbReference>
<dbReference type="STRING" id="36856.ATB98_05530"/>
<dbReference type="Gene3D" id="3.30.70.2450">
    <property type="match status" value="1"/>
</dbReference>
<dbReference type="GO" id="GO:0016709">
    <property type="term" value="F:oxidoreductase activity, acting on paired donors, with incorporation or reduction of molecular oxygen, NAD(P)H as one donor, and incorporation of one atom of oxygen"/>
    <property type="evidence" value="ECO:0007669"/>
    <property type="project" value="UniProtKB-ARBA"/>
</dbReference>
<dbReference type="InterPro" id="IPR002938">
    <property type="entry name" value="FAD-bd"/>
</dbReference>
<evidence type="ECO:0000313" key="5">
    <source>
        <dbReference type="EMBL" id="OAP50282.1"/>
    </source>
</evidence>
<comment type="caution">
    <text evidence="5">The sequence shown here is derived from an EMBL/GenBank/DDBJ whole genome shotgun (WGS) entry which is preliminary data.</text>
</comment>
<dbReference type="PANTHER" id="PTHR43004">
    <property type="entry name" value="TRK SYSTEM POTASSIUM UPTAKE PROTEIN"/>
    <property type="match status" value="1"/>
</dbReference>
<protein>
    <recommendedName>
        <fullName evidence="4">FAD-binding domain-containing protein</fullName>
    </recommendedName>
</protein>
<sequence length="522" mass="56644">MSALDTEVLIVGAGPTGLTLALWLVRLGVDIRIIDKSAGPGETSRALAVQARTLEFHRQIGVVDDVLEAGIHLEQLTARTPRKVSAIIPLSRFGEGVSRYAYAFALPQDIHERVLIAHLEEAGVHIERQTELVGFEERDNGVSVTTSRKGVEKTFRTRYICGCDGARSTVRHALGIGFPGGTYDQSFYVADVDGEGEVTRNGMDVCLGSYGFALVMPVRQTGSLRLIGVVPQAHERDPVITFEAISSEIERNTGVAVKALNWFSTYRVHHRVADRFRVGCAFLLGDAGHIHSPAGGQGMNTGIGDAVNLAWKLAAVLQGRAAASLLDTYETERLTFARVLIKSTDQAFKLVSGRSWLLGLWRRYAMAKVISAITRTKIGSRAFFALISQTGIHYRSSALSSGRAGGVQGGDRLPWVPLGQSDNHACLIALDWQVHVYGEVESAFRAAISRLGIPLHRFDWSTAAARAGLVKNTAYLVRPDGHVAIAAGQDAAAFERFIDTFAIKPRHIERPAALRSSTRTAV</sequence>
<reference evidence="5 6" key="1">
    <citation type="submission" date="2015-11" db="EMBL/GenBank/DDBJ databases">
        <title>Ensifer anhuiense sp. nov., an effective nitrogen fixation bacterium with Glycine soja.</title>
        <authorList>
            <person name="Yan H."/>
            <person name="Chen W."/>
        </authorList>
    </citation>
    <scope>NUCLEOTIDE SEQUENCE [LARGE SCALE GENOMIC DNA]</scope>
    <source>
        <strain evidence="5 6">LMG 7837</strain>
    </source>
</reference>
<gene>
    <name evidence="5" type="ORF">ATB98_05530</name>
</gene>
<dbReference type="AlphaFoldDB" id="A0A178YRP8"/>
<evidence type="ECO:0000259" key="4">
    <source>
        <dbReference type="Pfam" id="PF01494"/>
    </source>
</evidence>
<dbReference type="PRINTS" id="PR00420">
    <property type="entry name" value="RNGMNOXGNASE"/>
</dbReference>
<dbReference type="GO" id="GO:0071949">
    <property type="term" value="F:FAD binding"/>
    <property type="evidence" value="ECO:0007669"/>
    <property type="project" value="InterPro"/>
</dbReference>
<dbReference type="OrthoDB" id="9791689at2"/>
<dbReference type="InterPro" id="IPR050641">
    <property type="entry name" value="RIFMO-like"/>
</dbReference>
<evidence type="ECO:0000256" key="1">
    <source>
        <dbReference type="ARBA" id="ARBA00001974"/>
    </source>
</evidence>
<dbReference type="InterPro" id="IPR036188">
    <property type="entry name" value="FAD/NAD-bd_sf"/>
</dbReference>
<accession>A0A178YRP8</accession>
<dbReference type="Pfam" id="PF01494">
    <property type="entry name" value="FAD_binding_3"/>
    <property type="match status" value="1"/>
</dbReference>
<keyword evidence="6" id="KW-1185">Reference proteome</keyword>
<dbReference type="SUPFAM" id="SSF51905">
    <property type="entry name" value="FAD/NAD(P)-binding domain"/>
    <property type="match status" value="1"/>
</dbReference>
<dbReference type="RefSeq" id="WP_066868185.1">
    <property type="nucleotide sequence ID" value="NZ_LNQB01000040.1"/>
</dbReference>
<dbReference type="EMBL" id="LNQB01000040">
    <property type="protein sequence ID" value="OAP50282.1"/>
    <property type="molecule type" value="Genomic_DNA"/>
</dbReference>
<dbReference type="PANTHER" id="PTHR43004:SF19">
    <property type="entry name" value="BINDING MONOOXYGENASE, PUTATIVE (JCVI)-RELATED"/>
    <property type="match status" value="1"/>
</dbReference>
<evidence type="ECO:0000256" key="3">
    <source>
        <dbReference type="ARBA" id="ARBA00022827"/>
    </source>
</evidence>
<dbReference type="Proteomes" id="UP000078507">
    <property type="component" value="Unassembled WGS sequence"/>
</dbReference>
<evidence type="ECO:0000256" key="2">
    <source>
        <dbReference type="ARBA" id="ARBA00022630"/>
    </source>
</evidence>
<proteinExistence type="predicted"/>
<evidence type="ECO:0000313" key="6">
    <source>
        <dbReference type="Proteomes" id="UP000078507"/>
    </source>
</evidence>
<keyword evidence="3" id="KW-0274">FAD</keyword>
<keyword evidence="2" id="KW-0285">Flavoprotein</keyword>
<feature type="domain" description="FAD-binding" evidence="4">
    <location>
        <begin position="5"/>
        <end position="342"/>
    </location>
</feature>